<keyword evidence="1" id="KW-0677">Repeat</keyword>
<feature type="repeat" description="TPR" evidence="3">
    <location>
        <begin position="247"/>
        <end position="280"/>
    </location>
</feature>
<feature type="repeat" description="TPR" evidence="3">
    <location>
        <begin position="381"/>
        <end position="414"/>
    </location>
</feature>
<reference evidence="4 5" key="1">
    <citation type="journal article" date="2019" name="Nat. Microbiol.">
        <title>Mediterranean grassland soil C-N compound turnover is dependent on rainfall and depth, and is mediated by genomically divergent microorganisms.</title>
        <authorList>
            <person name="Diamond S."/>
            <person name="Andeer P.F."/>
            <person name="Li Z."/>
            <person name="Crits-Christoph A."/>
            <person name="Burstein D."/>
            <person name="Anantharaman K."/>
            <person name="Lane K.R."/>
            <person name="Thomas B.C."/>
            <person name="Pan C."/>
            <person name="Northen T.R."/>
            <person name="Banfield J.F."/>
        </authorList>
    </citation>
    <scope>NUCLEOTIDE SEQUENCE [LARGE SCALE GENOMIC DNA]</scope>
    <source>
        <strain evidence="4">WS_10</strain>
    </source>
</reference>
<sequence>MERKERIARRVARRADLPAEADGLIRGLIGTSNASELGAGRRKRLAPALEDLRQGRFADAAAAFEREARSAAPGSAIAVLAAESRLGVGLSHVHAGNFGVARRELERALELDLGQAAAARVLARVLLRSGEPAVALAWLDHAAIDGEESHGMLLLRAACLESAGDREAAGHALDRALAAALRAPLPAFRRAWLPPPSVGEDDGDTQNSAASRHADRRCRWALRVFETRPAEAAQHLETALALNPRYLRARLALGLVRLQQRRAREAVEELEAARELEPTYPDVRAWLGLARLAAGDPRGALRTLERAVALQREFARAHRHLALVYHALGLGSSARRATLRGWIRDTEVTPLAGRPALAGLSADAADEPELRRALAIRPGSPDLHLALGRRLLGRGDHGEARTAFRAALTMRPDYTTASLELARSEIALARLPEAERQLTRVVDARPAWVDAQALLGRTRLLLGNPAGAVAPLRAAVRQRPELEPARSDLGWAVLGQGTRTPPGKDRGRAA</sequence>
<evidence type="ECO:0000256" key="3">
    <source>
        <dbReference type="PROSITE-ProRule" id="PRU00339"/>
    </source>
</evidence>
<evidence type="ECO:0000313" key="5">
    <source>
        <dbReference type="Proteomes" id="UP000319836"/>
    </source>
</evidence>
<dbReference type="InterPro" id="IPR011990">
    <property type="entry name" value="TPR-like_helical_dom_sf"/>
</dbReference>
<dbReference type="InterPro" id="IPR051012">
    <property type="entry name" value="CellSynth/LPSAsmb/PSIAsmb"/>
</dbReference>
<dbReference type="PANTHER" id="PTHR45586:SF1">
    <property type="entry name" value="LIPOPOLYSACCHARIDE ASSEMBLY PROTEIN B"/>
    <property type="match status" value="1"/>
</dbReference>
<accession>A0A538U423</accession>
<dbReference type="AlphaFoldDB" id="A0A538U423"/>
<evidence type="ECO:0000256" key="2">
    <source>
        <dbReference type="ARBA" id="ARBA00022803"/>
    </source>
</evidence>
<dbReference type="SMART" id="SM00028">
    <property type="entry name" value="TPR"/>
    <property type="match status" value="5"/>
</dbReference>
<keyword evidence="2 3" id="KW-0802">TPR repeat</keyword>
<dbReference type="InterPro" id="IPR019734">
    <property type="entry name" value="TPR_rpt"/>
</dbReference>
<dbReference type="Pfam" id="PF14559">
    <property type="entry name" value="TPR_19"/>
    <property type="match status" value="2"/>
</dbReference>
<proteinExistence type="predicted"/>
<organism evidence="4 5">
    <name type="scientific">Eiseniibacteriota bacterium</name>
    <dbReference type="NCBI Taxonomy" id="2212470"/>
    <lineage>
        <taxon>Bacteria</taxon>
        <taxon>Candidatus Eiseniibacteriota</taxon>
    </lineage>
</organism>
<dbReference type="PANTHER" id="PTHR45586">
    <property type="entry name" value="TPR REPEAT-CONTAINING PROTEIN PA4667"/>
    <property type="match status" value="1"/>
</dbReference>
<evidence type="ECO:0000313" key="4">
    <source>
        <dbReference type="EMBL" id="TMQ70623.1"/>
    </source>
</evidence>
<dbReference type="Proteomes" id="UP000319836">
    <property type="component" value="Unassembled WGS sequence"/>
</dbReference>
<comment type="caution">
    <text evidence="4">The sequence shown here is derived from an EMBL/GenBank/DDBJ whole genome shotgun (WGS) entry which is preliminary data.</text>
</comment>
<dbReference type="PROSITE" id="PS50005">
    <property type="entry name" value="TPR"/>
    <property type="match status" value="2"/>
</dbReference>
<protein>
    <submittedName>
        <fullName evidence="4">Tetratricopeptide repeat protein</fullName>
    </submittedName>
</protein>
<dbReference type="EMBL" id="VBPA01000190">
    <property type="protein sequence ID" value="TMQ70623.1"/>
    <property type="molecule type" value="Genomic_DNA"/>
</dbReference>
<evidence type="ECO:0000256" key="1">
    <source>
        <dbReference type="ARBA" id="ARBA00022737"/>
    </source>
</evidence>
<dbReference type="SUPFAM" id="SSF48452">
    <property type="entry name" value="TPR-like"/>
    <property type="match status" value="2"/>
</dbReference>
<gene>
    <name evidence="4" type="ORF">E6K80_08000</name>
</gene>
<name>A0A538U423_UNCEI</name>
<dbReference type="Gene3D" id="1.25.40.10">
    <property type="entry name" value="Tetratricopeptide repeat domain"/>
    <property type="match status" value="4"/>
</dbReference>
<dbReference type="Pfam" id="PF13432">
    <property type="entry name" value="TPR_16"/>
    <property type="match status" value="1"/>
</dbReference>